<gene>
    <name evidence="1" type="ORF">JOD64_000805</name>
</gene>
<dbReference type="SUPFAM" id="SSF53098">
    <property type="entry name" value="Ribonuclease H-like"/>
    <property type="match status" value="1"/>
</dbReference>
<dbReference type="InterPro" id="IPR012337">
    <property type="entry name" value="RNaseH-like_sf"/>
</dbReference>
<evidence type="ECO:0000313" key="1">
    <source>
        <dbReference type="EMBL" id="MBM7489583.1"/>
    </source>
</evidence>
<organism evidence="1 2">
    <name type="scientific">Micromonospora luteifusca</name>
    <dbReference type="NCBI Taxonomy" id="709860"/>
    <lineage>
        <taxon>Bacteria</taxon>
        <taxon>Bacillati</taxon>
        <taxon>Actinomycetota</taxon>
        <taxon>Actinomycetes</taxon>
        <taxon>Micromonosporales</taxon>
        <taxon>Micromonosporaceae</taxon>
        <taxon>Micromonospora</taxon>
    </lineage>
</organism>
<comment type="caution">
    <text evidence="1">The sequence shown here is derived from an EMBL/GenBank/DDBJ whole genome shotgun (WGS) entry which is preliminary data.</text>
</comment>
<accession>A0ABS2LN21</accession>
<sequence length="113" mass="12793">MAGSRWSIEELFQTGKGQVGLDHYQVRSWTGWHRFVTLAMLAPAVLTILAATAQQPDAAPTIIALTVAEIRRLLNAFVLAASLPPEHTLRWSIWRRTSQARARRSNYQRRQAI</sequence>
<protein>
    <recommendedName>
        <fullName evidence="3">Transposase</fullName>
    </recommendedName>
</protein>
<evidence type="ECO:0008006" key="3">
    <source>
        <dbReference type="Google" id="ProtNLM"/>
    </source>
</evidence>
<evidence type="ECO:0000313" key="2">
    <source>
        <dbReference type="Proteomes" id="UP000764837"/>
    </source>
</evidence>
<reference evidence="1 2" key="1">
    <citation type="submission" date="2021-01" db="EMBL/GenBank/DDBJ databases">
        <title>Sequencing the genomes of 1000 actinobacteria strains.</title>
        <authorList>
            <person name="Klenk H.-P."/>
        </authorList>
    </citation>
    <scope>NUCLEOTIDE SEQUENCE [LARGE SCALE GENOMIC DNA]</scope>
    <source>
        <strain evidence="1 2">DSM 100204</strain>
    </source>
</reference>
<dbReference type="EMBL" id="JAFBBP010000001">
    <property type="protein sequence ID" value="MBM7489583.1"/>
    <property type="molecule type" value="Genomic_DNA"/>
</dbReference>
<dbReference type="Proteomes" id="UP000764837">
    <property type="component" value="Unassembled WGS sequence"/>
</dbReference>
<proteinExistence type="predicted"/>
<name>A0ABS2LN21_9ACTN</name>
<keyword evidence="2" id="KW-1185">Reference proteome</keyword>